<evidence type="ECO:0000313" key="2">
    <source>
        <dbReference type="Proteomes" id="UP000321245"/>
    </source>
</evidence>
<dbReference type="InterPro" id="IPR020568">
    <property type="entry name" value="Ribosomal_Su5_D2-typ_SF"/>
</dbReference>
<dbReference type="OrthoDB" id="5288719at2"/>
<organism evidence="1 2">
    <name type="scientific">Empedobacter brevis NBRC 14943 = ATCC 43319</name>
    <dbReference type="NCBI Taxonomy" id="1218108"/>
    <lineage>
        <taxon>Bacteria</taxon>
        <taxon>Pseudomonadati</taxon>
        <taxon>Bacteroidota</taxon>
        <taxon>Flavobacteriia</taxon>
        <taxon>Flavobacteriales</taxon>
        <taxon>Weeksellaceae</taxon>
        <taxon>Empedobacter</taxon>
    </lineage>
</organism>
<dbReference type="InterPro" id="IPR047765">
    <property type="entry name" value="GHMP_GYDIA-like"/>
</dbReference>
<evidence type="ECO:0000313" key="1">
    <source>
        <dbReference type="EMBL" id="GEM51748.1"/>
    </source>
</evidence>
<dbReference type="GeneID" id="84650931"/>
<dbReference type="SUPFAM" id="SSF54211">
    <property type="entry name" value="Ribosomal protein S5 domain 2-like"/>
    <property type="match status" value="1"/>
</dbReference>
<comment type="caution">
    <text evidence="1">The sequence shown here is derived from an EMBL/GenBank/DDBJ whole genome shotgun (WGS) entry which is preliminary data.</text>
</comment>
<evidence type="ECO:0008006" key="3">
    <source>
        <dbReference type="Google" id="ProtNLM"/>
    </source>
</evidence>
<sequence>MKTYRSNGKLFLIGEYIVIDGAKAFALPTKYGQCLFVEDSSENTNLIRWKALKCDDSIWFETQLSLDNLDIISSTNDKLSRSLQGILKQAKNLNPSFFTSNKSYSCFTKLEYPQEWGLGSSSTLIDLISQWVEVNPFELNKLTFNTSGYDIACAHHNCPILFSNQPLIEVEELELNWNFKDQLYFVYLNQKQDTQAVVGNHYKNKAKDWKMINDLSNLVVEATKVEYLSDLEHILNEYQSRLSHFMQISQPKELYFPDYSGVVKSLGAWGGDFVLVTYREGMQEYFRGKGYETIIPFSELIKSC</sequence>
<accession>A0A511NGW5</accession>
<dbReference type="Gene3D" id="3.30.230.10">
    <property type="match status" value="1"/>
</dbReference>
<dbReference type="RefSeq" id="WP_019976328.1">
    <property type="nucleotide sequence ID" value="NZ_BJXC01000008.1"/>
</dbReference>
<name>A0A511NGW5_9FLAO</name>
<dbReference type="AlphaFoldDB" id="A0A511NGW5"/>
<proteinExistence type="predicted"/>
<dbReference type="EMBL" id="BJXC01000008">
    <property type="protein sequence ID" value="GEM51748.1"/>
    <property type="molecule type" value="Genomic_DNA"/>
</dbReference>
<reference evidence="1 2" key="1">
    <citation type="submission" date="2019-07" db="EMBL/GenBank/DDBJ databases">
        <title>Whole genome shotgun sequence of Empedobacter brevis NBRC 14943.</title>
        <authorList>
            <person name="Hosoyama A."/>
            <person name="Uohara A."/>
            <person name="Ohji S."/>
            <person name="Ichikawa N."/>
        </authorList>
    </citation>
    <scope>NUCLEOTIDE SEQUENCE [LARGE SCALE GENOMIC DNA]</scope>
    <source>
        <strain evidence="1 2">NBRC 14943</strain>
    </source>
</reference>
<dbReference type="Proteomes" id="UP000321245">
    <property type="component" value="Unassembled WGS sequence"/>
</dbReference>
<dbReference type="STRING" id="1218108.GCA_000382425_02854"/>
<dbReference type="InterPro" id="IPR014721">
    <property type="entry name" value="Ribsml_uS5_D2-typ_fold_subgr"/>
</dbReference>
<dbReference type="NCBIfam" id="NF040656">
    <property type="entry name" value="GHMP_GYDIA"/>
    <property type="match status" value="1"/>
</dbReference>
<gene>
    <name evidence="1" type="ORF">EB1_15380</name>
</gene>
<protein>
    <recommendedName>
        <fullName evidence="3">GHMP kinase</fullName>
    </recommendedName>
</protein>
<keyword evidence="2" id="KW-1185">Reference proteome</keyword>